<dbReference type="EMBL" id="JACHVC010000012">
    <property type="protein sequence ID" value="MBC2607420.1"/>
    <property type="molecule type" value="Genomic_DNA"/>
</dbReference>
<dbReference type="Proteomes" id="UP000526501">
    <property type="component" value="Unassembled WGS sequence"/>
</dbReference>
<dbReference type="InterPro" id="IPR035437">
    <property type="entry name" value="SNase_OB-fold_sf"/>
</dbReference>
<feature type="domain" description="TNase-like" evidence="3">
    <location>
        <begin position="76"/>
        <end position="150"/>
    </location>
</feature>
<sequence>MSMVPILFLVVAVIVVVYFLLNRKTEEELKEGIVKDILRKDALSIDFGEGQPVVVKLQGIIPAVDGEMLDEKIFAFLEQSLRGQKVMVKPVVVESGSVMSAEVRTPANEYVNSALVRQGFARWQVSEASGDTEIAEAQALAQKEQLGVWNPAIMQLLEDRRKAGDNSDMTDDDVANMQVNPDDLQTKG</sequence>
<gene>
    <name evidence="4" type="ORF">H5P27_15310</name>
</gene>
<keyword evidence="2" id="KW-0812">Transmembrane</keyword>
<organism evidence="4 5">
    <name type="scientific">Pelagicoccus albus</name>
    <dbReference type="NCBI Taxonomy" id="415222"/>
    <lineage>
        <taxon>Bacteria</taxon>
        <taxon>Pseudomonadati</taxon>
        <taxon>Verrucomicrobiota</taxon>
        <taxon>Opitutia</taxon>
        <taxon>Puniceicoccales</taxon>
        <taxon>Pelagicoccaceae</taxon>
        <taxon>Pelagicoccus</taxon>
    </lineage>
</organism>
<feature type="region of interest" description="Disordered" evidence="1">
    <location>
        <begin position="160"/>
        <end position="188"/>
    </location>
</feature>
<dbReference type="SUPFAM" id="SSF50199">
    <property type="entry name" value="Staphylococcal nuclease"/>
    <property type="match status" value="1"/>
</dbReference>
<keyword evidence="5" id="KW-1185">Reference proteome</keyword>
<dbReference type="InterPro" id="IPR016071">
    <property type="entry name" value="Staphylococal_nuclease_OB-fold"/>
</dbReference>
<evidence type="ECO:0000313" key="5">
    <source>
        <dbReference type="Proteomes" id="UP000526501"/>
    </source>
</evidence>
<evidence type="ECO:0000256" key="2">
    <source>
        <dbReference type="SAM" id="Phobius"/>
    </source>
</evidence>
<evidence type="ECO:0000259" key="3">
    <source>
        <dbReference type="Pfam" id="PF00565"/>
    </source>
</evidence>
<protein>
    <submittedName>
        <fullName evidence="4">Thermonuclease family protein</fullName>
    </submittedName>
</protein>
<keyword evidence="2" id="KW-1133">Transmembrane helix</keyword>
<reference evidence="4 5" key="1">
    <citation type="submission" date="2020-07" db="EMBL/GenBank/DDBJ databases">
        <authorList>
            <person name="Feng X."/>
        </authorList>
    </citation>
    <scope>NUCLEOTIDE SEQUENCE [LARGE SCALE GENOMIC DNA]</scope>
    <source>
        <strain evidence="4 5">JCM23202</strain>
    </source>
</reference>
<dbReference type="Gene3D" id="2.40.50.90">
    <property type="match status" value="1"/>
</dbReference>
<name>A0A7X1B853_9BACT</name>
<comment type="caution">
    <text evidence="4">The sequence shown here is derived from an EMBL/GenBank/DDBJ whole genome shotgun (WGS) entry which is preliminary data.</text>
</comment>
<dbReference type="AlphaFoldDB" id="A0A7X1B853"/>
<feature type="transmembrane region" description="Helical" evidence="2">
    <location>
        <begin position="6"/>
        <end position="21"/>
    </location>
</feature>
<accession>A0A7X1B853</accession>
<evidence type="ECO:0000313" key="4">
    <source>
        <dbReference type="EMBL" id="MBC2607420.1"/>
    </source>
</evidence>
<evidence type="ECO:0000256" key="1">
    <source>
        <dbReference type="SAM" id="MobiDB-lite"/>
    </source>
</evidence>
<dbReference type="RefSeq" id="WP_185661264.1">
    <property type="nucleotide sequence ID" value="NZ_CAWPOO010000012.1"/>
</dbReference>
<proteinExistence type="predicted"/>
<dbReference type="Pfam" id="PF00565">
    <property type="entry name" value="SNase"/>
    <property type="match status" value="1"/>
</dbReference>
<keyword evidence="2" id="KW-0472">Membrane</keyword>